<dbReference type="AlphaFoldDB" id="A0A7I4YN01"/>
<feature type="transmembrane region" description="Helical" evidence="1">
    <location>
        <begin position="188"/>
        <end position="210"/>
    </location>
</feature>
<feature type="transmembrane region" description="Helical" evidence="1">
    <location>
        <begin position="31"/>
        <end position="55"/>
    </location>
</feature>
<dbReference type="WBParaSite" id="HCON_00122465-00001">
    <property type="protein sequence ID" value="HCON_00122465-00001"/>
    <property type="gene ID" value="HCON_00122465"/>
</dbReference>
<reference evidence="3" key="1">
    <citation type="submission" date="2020-12" db="UniProtKB">
        <authorList>
            <consortium name="WormBaseParasite"/>
        </authorList>
    </citation>
    <scope>IDENTIFICATION</scope>
    <source>
        <strain evidence="3">MHco3</strain>
    </source>
</reference>
<feature type="transmembrane region" description="Helical" evidence="1">
    <location>
        <begin position="147"/>
        <end position="168"/>
    </location>
</feature>
<dbReference type="SUPFAM" id="SSF81321">
    <property type="entry name" value="Family A G protein-coupled receptor-like"/>
    <property type="match status" value="1"/>
</dbReference>
<keyword evidence="1" id="KW-0472">Membrane</keyword>
<proteinExistence type="predicted"/>
<accession>A0A7I4YN01</accession>
<keyword evidence="2" id="KW-1185">Reference proteome</keyword>
<keyword evidence="1" id="KW-0812">Transmembrane</keyword>
<keyword evidence="1" id="KW-1133">Transmembrane helix</keyword>
<organism evidence="2 3">
    <name type="scientific">Haemonchus contortus</name>
    <name type="common">Barber pole worm</name>
    <dbReference type="NCBI Taxonomy" id="6289"/>
    <lineage>
        <taxon>Eukaryota</taxon>
        <taxon>Metazoa</taxon>
        <taxon>Ecdysozoa</taxon>
        <taxon>Nematoda</taxon>
        <taxon>Chromadorea</taxon>
        <taxon>Rhabditida</taxon>
        <taxon>Rhabditina</taxon>
        <taxon>Rhabditomorpha</taxon>
        <taxon>Strongyloidea</taxon>
        <taxon>Trichostrongylidae</taxon>
        <taxon>Haemonchus</taxon>
    </lineage>
</organism>
<protein>
    <submittedName>
        <fullName evidence="3">Serpentine receptor class gamma</fullName>
    </submittedName>
</protein>
<dbReference type="Proteomes" id="UP000025227">
    <property type="component" value="Unplaced"/>
</dbReference>
<dbReference type="PANTHER" id="PTHR22718:SF25">
    <property type="entry name" value="G-PROTEIN COUPLED RECEPTORS FAMILY 1 PROFILE DOMAIN-CONTAINING PROTEIN"/>
    <property type="match status" value="1"/>
</dbReference>
<sequence length="351" mass="39258">MFMKPHDFGEASLPGRGESGLVVTPESPNSFWIWFYLSVFCNFMCFTLNTVFSTVSVIERHRTFKNSFYTIVLVFSLSVVMSSLCKLVYQFTGMAGLHIKLFDCLSANVDLLFSYFSALLIFFLGLNRFAAFSSPYLNASLMKRKTLLGILFGLLLFSAMITVLIYVLSGMQRVFSKLAIMDYASNCILFEVTSFIFYSIPLASSIFYLFSYRSLRSKRDSVVSDVTKSLLDAAERCNLKQGIWILTIYLASLIIHVTMLFQSVDGTSLIVLNSLGTIISSAPQFGLPLSVLLCSKEAREVTSHICFSRLVFTSVRRSFSSVFSKSRIRSASSDRTLPLSLHSESTAKGAK</sequence>
<feature type="transmembrane region" description="Helical" evidence="1">
    <location>
        <begin position="270"/>
        <end position="294"/>
    </location>
</feature>
<feature type="transmembrane region" description="Helical" evidence="1">
    <location>
        <begin position="109"/>
        <end position="126"/>
    </location>
</feature>
<evidence type="ECO:0000256" key="1">
    <source>
        <dbReference type="SAM" id="Phobius"/>
    </source>
</evidence>
<dbReference type="PANTHER" id="PTHR22718">
    <property type="entry name" value="SERPENTINE RECEPTOR, CLASS X"/>
    <property type="match status" value="1"/>
</dbReference>
<dbReference type="OrthoDB" id="5871044at2759"/>
<evidence type="ECO:0000313" key="2">
    <source>
        <dbReference type="Proteomes" id="UP000025227"/>
    </source>
</evidence>
<feature type="transmembrane region" description="Helical" evidence="1">
    <location>
        <begin position="243"/>
        <end position="264"/>
    </location>
</feature>
<dbReference type="OMA" id="SSIWLFY"/>
<evidence type="ECO:0000313" key="3">
    <source>
        <dbReference type="WBParaSite" id="HCON_00122465-00001"/>
    </source>
</evidence>
<name>A0A7I4YN01_HAECO</name>
<feature type="transmembrane region" description="Helical" evidence="1">
    <location>
        <begin position="67"/>
        <end position="89"/>
    </location>
</feature>